<dbReference type="EMBL" id="FWZT01000004">
    <property type="protein sequence ID" value="SMF06472.1"/>
    <property type="molecule type" value="Genomic_DNA"/>
</dbReference>
<gene>
    <name evidence="2" type="ORF">SAMN06296036_104135</name>
</gene>
<dbReference type="InterPro" id="IPR011042">
    <property type="entry name" value="6-blade_b-propeller_TolB-like"/>
</dbReference>
<accession>A0A1Y6BDU5</accession>
<dbReference type="Pfam" id="PF02333">
    <property type="entry name" value="Phytase"/>
    <property type="match status" value="2"/>
</dbReference>
<evidence type="ECO:0000259" key="1">
    <source>
        <dbReference type="PROSITE" id="PS51662"/>
    </source>
</evidence>
<organism evidence="2 3">
    <name type="scientific">Pseudobacteriovorax antillogorgiicola</name>
    <dbReference type="NCBI Taxonomy" id="1513793"/>
    <lineage>
        <taxon>Bacteria</taxon>
        <taxon>Pseudomonadati</taxon>
        <taxon>Bdellovibrionota</taxon>
        <taxon>Oligoflexia</taxon>
        <taxon>Oligoflexales</taxon>
        <taxon>Pseudobacteriovoracaceae</taxon>
        <taxon>Pseudobacteriovorax</taxon>
    </lineage>
</organism>
<name>A0A1Y6BDU5_9BACT</name>
<dbReference type="AlphaFoldDB" id="A0A1Y6BDU5"/>
<dbReference type="GO" id="GO:0016158">
    <property type="term" value="F:inositol hexakisphosphate 3-phosphatase activity"/>
    <property type="evidence" value="ECO:0007669"/>
    <property type="project" value="InterPro"/>
</dbReference>
<dbReference type="SUPFAM" id="SSF50956">
    <property type="entry name" value="Thermostable phytase (3-phytase)"/>
    <property type="match status" value="1"/>
</dbReference>
<proteinExistence type="predicted"/>
<dbReference type="Gene3D" id="2.120.10.30">
    <property type="entry name" value="TolB, C-terminal domain"/>
    <property type="match status" value="1"/>
</dbReference>
<dbReference type="Proteomes" id="UP000192907">
    <property type="component" value="Unassembled WGS sequence"/>
</dbReference>
<keyword evidence="3" id="KW-1185">Reference proteome</keyword>
<evidence type="ECO:0000313" key="3">
    <source>
        <dbReference type="Proteomes" id="UP000192907"/>
    </source>
</evidence>
<dbReference type="OrthoDB" id="8696437at2"/>
<dbReference type="PROSITE" id="PS51662">
    <property type="entry name" value="BP_PHYTASE"/>
    <property type="match status" value="1"/>
</dbReference>
<dbReference type="InterPro" id="IPR003431">
    <property type="entry name" value="B-propeller_Phytase"/>
</dbReference>
<feature type="domain" description="BPP" evidence="1">
    <location>
        <begin position="24"/>
        <end position="431"/>
    </location>
</feature>
<protein>
    <submittedName>
        <fullName evidence="2">3-phytase</fullName>
    </submittedName>
</protein>
<dbReference type="RefSeq" id="WP_132316799.1">
    <property type="nucleotide sequence ID" value="NZ_FWZT01000004.1"/>
</dbReference>
<dbReference type="STRING" id="1513793.SAMN06296036_104135"/>
<evidence type="ECO:0000313" key="2">
    <source>
        <dbReference type="EMBL" id="SMF06472.1"/>
    </source>
</evidence>
<sequence>MTAFSMSKVGILGLCLGSLASLGYGSHFKDTVVVSPVAETTPIPQGLDSTDDAEIWLHPTDAKRSLVLGVSKNKDNDDGSSGDGGLYVYDLNGKEIESFKVGRLNNVDIAYDVGLDKQSIDLAVASNRKNDSISLFSISDRRGITRIKSLPEIPLTDEPYGICTSKHPENKRDALVFLPLKSGKVLIYHLKGYRNKFVSKALPSIDLTKYTSATEQAFIKELILKDVTHDYNSDPDEREEIDQEGGIEAVVAAEFEESGHQLEGCVVDQENEVVYIGMERLGIWRVDLDELDNEPSLAVRVTGSKVDGVPAGEFPFTDDVEGLSLYHRGKGKGYLIASMQGISQFAFFDLEKMSESDGNEDSGYLGSLKIDDSRLFDKVTDSDGLAIMSAPLPHFPNGMMVVHDDQNTSSDGSTVNANYKYIDMRDVIQSFDGALKANRYWNPR</sequence>
<reference evidence="3" key="1">
    <citation type="submission" date="2017-04" db="EMBL/GenBank/DDBJ databases">
        <authorList>
            <person name="Varghese N."/>
            <person name="Submissions S."/>
        </authorList>
    </citation>
    <scope>NUCLEOTIDE SEQUENCE [LARGE SCALE GENOMIC DNA]</scope>
    <source>
        <strain evidence="3">RKEM611</strain>
    </source>
</reference>